<evidence type="ECO:0000313" key="5">
    <source>
        <dbReference type="EMBL" id="CUG86676.1"/>
    </source>
</evidence>
<reference evidence="6" key="1">
    <citation type="submission" date="2015-09" db="EMBL/GenBank/DDBJ databases">
        <authorList>
            <consortium name="Pathogen Informatics"/>
        </authorList>
    </citation>
    <scope>NUCLEOTIDE SEQUENCE [LARGE SCALE GENOMIC DNA]</scope>
    <source>
        <strain evidence="6">Lake Konstanz</strain>
    </source>
</reference>
<dbReference type="Proteomes" id="UP000051952">
    <property type="component" value="Unassembled WGS sequence"/>
</dbReference>
<dbReference type="EMBL" id="CYKH01001363">
    <property type="protein sequence ID" value="CUG86676.1"/>
    <property type="molecule type" value="Genomic_DNA"/>
</dbReference>
<dbReference type="Pfam" id="PF13359">
    <property type="entry name" value="DDE_Tnp_4"/>
    <property type="match status" value="1"/>
</dbReference>
<dbReference type="AlphaFoldDB" id="A0A0S4J837"/>
<feature type="domain" description="DDE Tnp4" evidence="4">
    <location>
        <begin position="6"/>
        <end position="80"/>
    </location>
</feature>
<evidence type="ECO:0000256" key="3">
    <source>
        <dbReference type="SAM" id="MobiDB-lite"/>
    </source>
</evidence>
<evidence type="ECO:0000313" key="6">
    <source>
        <dbReference type="Proteomes" id="UP000051952"/>
    </source>
</evidence>
<feature type="region of interest" description="Disordered" evidence="3">
    <location>
        <begin position="144"/>
        <end position="182"/>
    </location>
</feature>
<dbReference type="VEuPathDB" id="TriTrypDB:BSAL_94140"/>
<organism evidence="5 6">
    <name type="scientific">Bodo saltans</name>
    <name type="common">Flagellated protozoan</name>
    <dbReference type="NCBI Taxonomy" id="75058"/>
    <lineage>
        <taxon>Eukaryota</taxon>
        <taxon>Discoba</taxon>
        <taxon>Euglenozoa</taxon>
        <taxon>Kinetoplastea</taxon>
        <taxon>Metakinetoplastina</taxon>
        <taxon>Eubodonida</taxon>
        <taxon>Bodonidae</taxon>
        <taxon>Bodo</taxon>
    </lineage>
</organism>
<dbReference type="GO" id="GO:0046872">
    <property type="term" value="F:metal ion binding"/>
    <property type="evidence" value="ECO:0007669"/>
    <property type="project" value="UniProtKB-KW"/>
</dbReference>
<evidence type="ECO:0000256" key="2">
    <source>
        <dbReference type="ARBA" id="ARBA00022723"/>
    </source>
</evidence>
<dbReference type="InterPro" id="IPR027806">
    <property type="entry name" value="HARBI1_dom"/>
</dbReference>
<evidence type="ECO:0000256" key="1">
    <source>
        <dbReference type="ARBA" id="ARBA00001968"/>
    </source>
</evidence>
<proteinExistence type="predicted"/>
<sequence>MKSKGTLGDSGYQGCRHCIVPFKAHEGDDPETNAFYNNIHSRVRSRIERLFAWQKSFRMLYSTDKNLKVIGAASKIVCALQHWALRCELPKYEPLLPVNPSRIHDLFRDAEECDCGFSTDSEDQEACRVVRKKAFESLVLRDFKLPPGKKPSKNARAKQRDELSDSSISERQSGVDSSVDSE</sequence>
<evidence type="ECO:0000259" key="4">
    <source>
        <dbReference type="Pfam" id="PF13359"/>
    </source>
</evidence>
<feature type="compositionally biased region" description="Polar residues" evidence="3">
    <location>
        <begin position="165"/>
        <end position="182"/>
    </location>
</feature>
<gene>
    <name evidence="5" type="ORF">BSAL_94140</name>
</gene>
<keyword evidence="6" id="KW-1185">Reference proteome</keyword>
<keyword evidence="2" id="KW-0479">Metal-binding</keyword>
<comment type="cofactor">
    <cofactor evidence="1">
        <name>a divalent metal cation</name>
        <dbReference type="ChEBI" id="CHEBI:60240"/>
    </cofactor>
</comment>
<name>A0A0S4J837_BODSA</name>
<accession>A0A0S4J837</accession>
<protein>
    <recommendedName>
        <fullName evidence="4">DDE Tnp4 domain-containing protein</fullName>
    </recommendedName>
</protein>